<organism evidence="2 3">
    <name type="scientific">Azospirillum rugosum</name>
    <dbReference type="NCBI Taxonomy" id="416170"/>
    <lineage>
        <taxon>Bacteria</taxon>
        <taxon>Pseudomonadati</taxon>
        <taxon>Pseudomonadota</taxon>
        <taxon>Alphaproteobacteria</taxon>
        <taxon>Rhodospirillales</taxon>
        <taxon>Azospirillaceae</taxon>
        <taxon>Azospirillum</taxon>
    </lineage>
</organism>
<proteinExistence type="predicted"/>
<gene>
    <name evidence="2" type="ORF">J2851_006946</name>
</gene>
<reference evidence="2 3" key="1">
    <citation type="submission" date="2021-03" db="EMBL/GenBank/DDBJ databases">
        <title>Genomic Encyclopedia of Type Strains, Phase III (KMG-III): the genomes of soil and plant-associated and newly described type strains.</title>
        <authorList>
            <person name="Whitman W."/>
        </authorList>
    </citation>
    <scope>NUCLEOTIDE SEQUENCE [LARGE SCALE GENOMIC DNA]</scope>
    <source>
        <strain evidence="2 3">IMMIB AFH-6</strain>
    </source>
</reference>
<feature type="region of interest" description="Disordered" evidence="1">
    <location>
        <begin position="66"/>
        <end position="87"/>
    </location>
</feature>
<keyword evidence="3" id="KW-1185">Reference proteome</keyword>
<evidence type="ECO:0000313" key="2">
    <source>
        <dbReference type="EMBL" id="MBP2297127.1"/>
    </source>
</evidence>
<evidence type="ECO:0000313" key="3">
    <source>
        <dbReference type="Proteomes" id="UP000781958"/>
    </source>
</evidence>
<comment type="caution">
    <text evidence="2">The sequence shown here is derived from an EMBL/GenBank/DDBJ whole genome shotgun (WGS) entry which is preliminary data.</text>
</comment>
<dbReference type="Proteomes" id="UP000781958">
    <property type="component" value="Unassembled WGS sequence"/>
</dbReference>
<feature type="region of interest" description="Disordered" evidence="1">
    <location>
        <begin position="1"/>
        <end position="26"/>
    </location>
</feature>
<dbReference type="RefSeq" id="WP_246501128.1">
    <property type="nucleotide sequence ID" value="NZ_JAGINP010000042.1"/>
</dbReference>
<accession>A0ABS4SYR5</accession>
<name>A0ABS4SYR5_9PROT</name>
<evidence type="ECO:0008006" key="4">
    <source>
        <dbReference type="Google" id="ProtNLM"/>
    </source>
</evidence>
<evidence type="ECO:0000256" key="1">
    <source>
        <dbReference type="SAM" id="MobiDB-lite"/>
    </source>
</evidence>
<sequence>MSSNSLPTGALPPAANDAEQAPTRIQQDAILSTSLSDFGTPGVVVEVDPDEAEALGAFEETALTEAEAWESNADLGDALEGHGHGVA</sequence>
<protein>
    <recommendedName>
        <fullName evidence="4">Conjugal transfer protein TraD</fullName>
    </recommendedName>
</protein>
<dbReference type="EMBL" id="JAGINP010000042">
    <property type="protein sequence ID" value="MBP2297127.1"/>
    <property type="molecule type" value="Genomic_DNA"/>
</dbReference>